<keyword evidence="4" id="KW-1185">Reference proteome</keyword>
<reference evidence="3 4" key="1">
    <citation type="submission" date="2013-03" db="EMBL/GenBank/DDBJ databases">
        <authorList>
            <person name="Warren W."/>
            <person name="Wilson R.K."/>
        </authorList>
    </citation>
    <scope>NUCLEOTIDE SEQUENCE</scope>
</reference>
<feature type="region of interest" description="Disordered" evidence="1">
    <location>
        <begin position="1"/>
        <end position="32"/>
    </location>
</feature>
<reference evidence="3" key="3">
    <citation type="submission" date="2025-09" db="UniProtKB">
        <authorList>
            <consortium name="Ensembl"/>
        </authorList>
    </citation>
    <scope>IDENTIFICATION</scope>
</reference>
<evidence type="ECO:0000256" key="1">
    <source>
        <dbReference type="SAM" id="MobiDB-lite"/>
    </source>
</evidence>
<evidence type="ECO:0000313" key="4">
    <source>
        <dbReference type="Proteomes" id="UP000233100"/>
    </source>
</evidence>
<feature type="domain" description="L1 transposable element trimerization" evidence="2">
    <location>
        <begin position="117"/>
        <end position="154"/>
    </location>
</feature>
<dbReference type="Ensembl" id="ENSMFAT00000082609.1">
    <property type="protein sequence ID" value="ENSMFAP00000053732.1"/>
    <property type="gene ID" value="ENSMFAG00000052218.1"/>
</dbReference>
<dbReference type="GeneTree" id="ENSGT01130000278485"/>
<reference evidence="3" key="2">
    <citation type="submission" date="2025-08" db="UniProtKB">
        <authorList>
            <consortium name="Ensembl"/>
        </authorList>
    </citation>
    <scope>IDENTIFICATION</scope>
</reference>
<evidence type="ECO:0000313" key="3">
    <source>
        <dbReference type="Ensembl" id="ENSMFAP00000053732.1"/>
    </source>
</evidence>
<sequence length="154" mass="18354">MKMRKNQCKKAENTKNQNASSPPKDHNSSPAREQNWMENEFDELIEVGFRRWVITNCSKLKEYVLIQCKEAKNLDKRLEWLLTRINSLEKNINDLMELKNTAQELHEAYTSFNSQINQTEEGISETEDQLNEINHEDKIREKRMKRNKQSLQEI</sequence>
<organism evidence="3 4">
    <name type="scientific">Macaca fascicularis</name>
    <name type="common">Crab-eating macaque</name>
    <name type="synonym">Cynomolgus monkey</name>
    <dbReference type="NCBI Taxonomy" id="9541"/>
    <lineage>
        <taxon>Eukaryota</taxon>
        <taxon>Metazoa</taxon>
        <taxon>Chordata</taxon>
        <taxon>Craniata</taxon>
        <taxon>Vertebrata</taxon>
        <taxon>Euteleostomi</taxon>
        <taxon>Mammalia</taxon>
        <taxon>Eutheria</taxon>
        <taxon>Euarchontoglires</taxon>
        <taxon>Primates</taxon>
        <taxon>Haplorrhini</taxon>
        <taxon>Catarrhini</taxon>
        <taxon>Cercopithecidae</taxon>
        <taxon>Cercopithecinae</taxon>
        <taxon>Macaca</taxon>
    </lineage>
</organism>
<dbReference type="Proteomes" id="UP000233100">
    <property type="component" value="Chromosome 4"/>
</dbReference>
<name>A0A7N9CU64_MACFA</name>
<feature type="region of interest" description="Disordered" evidence="1">
    <location>
        <begin position="121"/>
        <end position="154"/>
    </location>
</feature>
<dbReference type="InterPro" id="IPR035301">
    <property type="entry name" value="L1_trimer"/>
</dbReference>
<dbReference type="Gene3D" id="1.20.5.390">
    <property type="entry name" value="L1 transposable element, trimerization domain"/>
    <property type="match status" value="1"/>
</dbReference>
<protein>
    <recommendedName>
        <fullName evidence="2">L1 transposable element trimerization domain-containing protein</fullName>
    </recommendedName>
</protein>
<proteinExistence type="predicted"/>
<evidence type="ECO:0000259" key="2">
    <source>
        <dbReference type="Pfam" id="PF17489"/>
    </source>
</evidence>
<accession>A0A7N9CU64</accession>
<dbReference type="Pfam" id="PF17489">
    <property type="entry name" value="Tnp_22_trimer"/>
    <property type="match status" value="1"/>
</dbReference>
<dbReference type="AlphaFoldDB" id="A0A7N9CU64"/>